<name>A0ACD1H9Y5_9EURO</name>
<reference evidence="1" key="1">
    <citation type="submission" date="2018-02" db="EMBL/GenBank/DDBJ databases">
        <title>The genomes of Aspergillus section Nigri reveals drivers in fungal speciation.</title>
        <authorList>
            <consortium name="DOE Joint Genome Institute"/>
            <person name="Vesth T.C."/>
            <person name="Nybo J."/>
            <person name="Theobald S."/>
            <person name="Brandl J."/>
            <person name="Frisvad J.C."/>
            <person name="Nielsen K.F."/>
            <person name="Lyhne E.K."/>
            <person name="Kogle M.E."/>
            <person name="Kuo A."/>
            <person name="Riley R."/>
            <person name="Clum A."/>
            <person name="Nolan M."/>
            <person name="Lipzen A."/>
            <person name="Salamov A."/>
            <person name="Henrissat B."/>
            <person name="Wiebenga A."/>
            <person name="De vries R.P."/>
            <person name="Grigoriev I.V."/>
            <person name="Mortensen U.H."/>
            <person name="Andersen M.R."/>
            <person name="Baker S.E."/>
        </authorList>
    </citation>
    <scope>NUCLEOTIDE SEQUENCE</scope>
    <source>
        <strain evidence="1">CBS 121060</strain>
    </source>
</reference>
<evidence type="ECO:0000313" key="1">
    <source>
        <dbReference type="EMBL" id="RAH70474.1"/>
    </source>
</evidence>
<organism evidence="1 2">
    <name type="scientific">Aspergillus aculeatinus CBS 121060</name>
    <dbReference type="NCBI Taxonomy" id="1448322"/>
    <lineage>
        <taxon>Eukaryota</taxon>
        <taxon>Fungi</taxon>
        <taxon>Dikarya</taxon>
        <taxon>Ascomycota</taxon>
        <taxon>Pezizomycotina</taxon>
        <taxon>Eurotiomycetes</taxon>
        <taxon>Eurotiomycetidae</taxon>
        <taxon>Eurotiales</taxon>
        <taxon>Aspergillaceae</taxon>
        <taxon>Aspergillus</taxon>
        <taxon>Aspergillus subgen. Circumdati</taxon>
    </lineage>
</organism>
<accession>A0ACD1H9Y5</accession>
<sequence length="125" mass="14208">MSMCLFGTCFSAWYLYFTARIGKVNCHVAEAVASVPLLYLFAAKSLMKFRLIRARLVPADFEYSLFVGVDISSDQPPARCIQLTTINSENESEDKSKSQSYPSYRQTPTEPLQLWLSAYLPKHIQ</sequence>
<evidence type="ECO:0000313" key="2">
    <source>
        <dbReference type="Proteomes" id="UP000249661"/>
    </source>
</evidence>
<proteinExistence type="predicted"/>
<dbReference type="EMBL" id="KZ824954">
    <property type="protein sequence ID" value="RAH70474.1"/>
    <property type="molecule type" value="Genomic_DNA"/>
</dbReference>
<gene>
    <name evidence="1" type="ORF">BO66DRAFT_81872</name>
</gene>
<protein>
    <submittedName>
        <fullName evidence="1">Uncharacterized protein</fullName>
    </submittedName>
</protein>
<keyword evidence="2" id="KW-1185">Reference proteome</keyword>
<dbReference type="Proteomes" id="UP000249661">
    <property type="component" value="Unassembled WGS sequence"/>
</dbReference>